<keyword evidence="7" id="KW-0460">Magnesium</keyword>
<proteinExistence type="inferred from homology"/>
<reference evidence="14" key="1">
    <citation type="submission" date="2020-11" db="EMBL/GenBank/DDBJ databases">
        <title>Nocardioides sp. CBS4Y-1, whole genome shotgun sequence.</title>
        <authorList>
            <person name="Tuo L."/>
        </authorList>
    </citation>
    <scope>NUCLEOTIDE SEQUENCE</scope>
    <source>
        <strain evidence="14">CBS4Y-1</strain>
    </source>
</reference>
<dbReference type="GO" id="GO:0005524">
    <property type="term" value="F:ATP binding"/>
    <property type="evidence" value="ECO:0007669"/>
    <property type="project" value="UniProtKB-UniRule"/>
</dbReference>
<keyword evidence="8" id="KW-0299">Galactose metabolism</keyword>
<evidence type="ECO:0000256" key="1">
    <source>
        <dbReference type="ARBA" id="ARBA00006566"/>
    </source>
</evidence>
<evidence type="ECO:0000256" key="7">
    <source>
        <dbReference type="ARBA" id="ARBA00022842"/>
    </source>
</evidence>
<keyword evidence="5" id="KW-0418">Kinase</keyword>
<dbReference type="PRINTS" id="PR00473">
    <property type="entry name" value="GALCTOKINASE"/>
</dbReference>
<dbReference type="PROSITE" id="PS00106">
    <property type="entry name" value="GALACTOKINASE"/>
    <property type="match status" value="1"/>
</dbReference>
<dbReference type="InterPro" id="IPR019741">
    <property type="entry name" value="Galactokinase_CS"/>
</dbReference>
<dbReference type="PROSITE" id="PS00627">
    <property type="entry name" value="GHMP_KINASES_ATP"/>
    <property type="match status" value="1"/>
</dbReference>
<keyword evidence="15" id="KW-1185">Reference proteome</keyword>
<dbReference type="GO" id="GO:0006012">
    <property type="term" value="P:galactose metabolic process"/>
    <property type="evidence" value="ECO:0007669"/>
    <property type="project" value="UniProtKB-UniRule"/>
</dbReference>
<accession>A0A930YB58</accession>
<dbReference type="InterPro" id="IPR036554">
    <property type="entry name" value="GHMP_kinase_C_sf"/>
</dbReference>
<evidence type="ECO:0000313" key="14">
    <source>
        <dbReference type="EMBL" id="MBF4160164.1"/>
    </source>
</evidence>
<evidence type="ECO:0000259" key="12">
    <source>
        <dbReference type="Pfam" id="PF08544"/>
    </source>
</evidence>
<dbReference type="PANTHER" id="PTHR10457">
    <property type="entry name" value="MEVALONATE KINASE/GALACTOKINASE"/>
    <property type="match status" value="1"/>
</dbReference>
<dbReference type="Pfam" id="PF08544">
    <property type="entry name" value="GHMP_kinases_C"/>
    <property type="match status" value="1"/>
</dbReference>
<dbReference type="NCBIfam" id="TIGR00131">
    <property type="entry name" value="gal_kin"/>
    <property type="match status" value="1"/>
</dbReference>
<keyword evidence="2 14" id="KW-0808">Transferase</keyword>
<comment type="caution">
    <text evidence="14">The sequence shown here is derived from an EMBL/GenBank/DDBJ whole genome shotgun (WGS) entry which is preliminary data.</text>
</comment>
<evidence type="ECO:0000256" key="4">
    <source>
        <dbReference type="ARBA" id="ARBA00022741"/>
    </source>
</evidence>
<evidence type="ECO:0000256" key="10">
    <source>
        <dbReference type="NCBIfam" id="TIGR00131"/>
    </source>
</evidence>
<keyword evidence="9" id="KW-0119">Carbohydrate metabolism</keyword>
<evidence type="ECO:0000256" key="2">
    <source>
        <dbReference type="ARBA" id="ARBA00022679"/>
    </source>
</evidence>
<evidence type="ECO:0000256" key="9">
    <source>
        <dbReference type="ARBA" id="ARBA00023277"/>
    </source>
</evidence>
<dbReference type="InterPro" id="IPR013750">
    <property type="entry name" value="GHMP_kinase_C_dom"/>
</dbReference>
<feature type="domain" description="Galactokinase N-terminal" evidence="13">
    <location>
        <begin position="3"/>
        <end position="37"/>
    </location>
</feature>
<dbReference type="Pfam" id="PF10509">
    <property type="entry name" value="GalKase_gal_bdg"/>
    <property type="match status" value="1"/>
</dbReference>
<evidence type="ECO:0000259" key="11">
    <source>
        <dbReference type="Pfam" id="PF00288"/>
    </source>
</evidence>
<dbReference type="EMBL" id="JADIVZ010000001">
    <property type="protein sequence ID" value="MBF4160164.1"/>
    <property type="molecule type" value="Genomic_DNA"/>
</dbReference>
<dbReference type="InterPro" id="IPR006204">
    <property type="entry name" value="GHMP_kinase_N_dom"/>
</dbReference>
<dbReference type="GO" id="GO:0046872">
    <property type="term" value="F:metal ion binding"/>
    <property type="evidence" value="ECO:0007669"/>
    <property type="project" value="UniProtKB-KW"/>
</dbReference>
<dbReference type="SUPFAM" id="SSF54211">
    <property type="entry name" value="Ribosomal protein S5 domain 2-like"/>
    <property type="match status" value="1"/>
</dbReference>
<dbReference type="Gene3D" id="3.30.230.10">
    <property type="match status" value="1"/>
</dbReference>
<evidence type="ECO:0000256" key="6">
    <source>
        <dbReference type="ARBA" id="ARBA00022840"/>
    </source>
</evidence>
<dbReference type="GO" id="GO:0004335">
    <property type="term" value="F:galactokinase activity"/>
    <property type="evidence" value="ECO:0007669"/>
    <property type="project" value="UniProtKB-UniRule"/>
</dbReference>
<organism evidence="14 15">
    <name type="scientific">Nocardioides acrostichi</name>
    <dbReference type="NCBI Taxonomy" id="2784339"/>
    <lineage>
        <taxon>Bacteria</taxon>
        <taxon>Bacillati</taxon>
        <taxon>Actinomycetota</taxon>
        <taxon>Actinomycetes</taxon>
        <taxon>Propionibacteriales</taxon>
        <taxon>Nocardioidaceae</taxon>
        <taxon>Nocardioides</taxon>
    </lineage>
</organism>
<dbReference type="InterPro" id="IPR020568">
    <property type="entry name" value="Ribosomal_Su5_D2-typ_SF"/>
</dbReference>
<keyword evidence="6" id="KW-0067">ATP-binding</keyword>
<dbReference type="InterPro" id="IPR014721">
    <property type="entry name" value="Ribsml_uS5_D2-typ_fold_subgr"/>
</dbReference>
<keyword evidence="3" id="KW-0479">Metal-binding</keyword>
<dbReference type="InterPro" id="IPR006206">
    <property type="entry name" value="Mevalonate/galactokinase"/>
</dbReference>
<dbReference type="SUPFAM" id="SSF55060">
    <property type="entry name" value="GHMP Kinase, C-terminal domain"/>
    <property type="match status" value="1"/>
</dbReference>
<evidence type="ECO:0000256" key="8">
    <source>
        <dbReference type="ARBA" id="ARBA00023144"/>
    </source>
</evidence>
<feature type="domain" description="GHMP kinase N-terminal" evidence="11">
    <location>
        <begin position="72"/>
        <end position="161"/>
    </location>
</feature>
<dbReference type="InterPro" id="IPR006203">
    <property type="entry name" value="GHMP_knse_ATP-bd_CS"/>
</dbReference>
<dbReference type="FunFam" id="3.30.70.890:FF:000001">
    <property type="entry name" value="Galactokinase"/>
    <property type="match status" value="1"/>
</dbReference>
<evidence type="ECO:0000313" key="15">
    <source>
        <dbReference type="Proteomes" id="UP000656804"/>
    </source>
</evidence>
<evidence type="ECO:0000256" key="5">
    <source>
        <dbReference type="ARBA" id="ARBA00022777"/>
    </source>
</evidence>
<gene>
    <name evidence="14" type="primary">galK</name>
    <name evidence="14" type="ORF">ISG29_00565</name>
</gene>
<dbReference type="Pfam" id="PF00288">
    <property type="entry name" value="GHMP_kinases_N"/>
    <property type="match status" value="1"/>
</dbReference>
<evidence type="ECO:0000259" key="13">
    <source>
        <dbReference type="Pfam" id="PF10509"/>
    </source>
</evidence>
<dbReference type="Proteomes" id="UP000656804">
    <property type="component" value="Unassembled WGS sequence"/>
</dbReference>
<dbReference type="PIRSF" id="PIRSF000530">
    <property type="entry name" value="Galactokinase"/>
    <property type="match status" value="1"/>
</dbReference>
<comment type="similarity">
    <text evidence="1">Belongs to the GHMP kinase family. GalK subfamily.</text>
</comment>
<dbReference type="InterPro" id="IPR000705">
    <property type="entry name" value="Galactokinase"/>
</dbReference>
<dbReference type="Gene3D" id="3.30.70.890">
    <property type="entry name" value="GHMP kinase, C-terminal domain"/>
    <property type="match status" value="1"/>
</dbReference>
<name>A0A930YB58_9ACTN</name>
<feature type="domain" description="GHMP kinase C-terminal" evidence="12">
    <location>
        <begin position="267"/>
        <end position="343"/>
    </location>
</feature>
<dbReference type="EC" id="2.7.1.6" evidence="10"/>
<dbReference type="GO" id="GO:0005829">
    <property type="term" value="C:cytosol"/>
    <property type="evidence" value="ECO:0007669"/>
    <property type="project" value="TreeGrafter"/>
</dbReference>
<dbReference type="PANTHER" id="PTHR10457:SF7">
    <property type="entry name" value="GALACTOKINASE-RELATED"/>
    <property type="match status" value="1"/>
</dbReference>
<dbReference type="AlphaFoldDB" id="A0A930YB58"/>
<dbReference type="PRINTS" id="PR00959">
    <property type="entry name" value="MEVGALKINASE"/>
</dbReference>
<dbReference type="RefSeq" id="WP_194501431.1">
    <property type="nucleotide sequence ID" value="NZ_JADIVZ010000001.1"/>
</dbReference>
<sequence>MRWSAPGRVNLIGEHTDYNGGLVLPIAIPQRTTVTATRRDDDLIIARSSHGDPAEVELADVGPGSPSGWTAYVAGVLWALRRDGLAAGGLEVSVDSDVPVGAGLSSSAALECAVALAADDLFDLGLGDSDEGRARLAAACVRAENEVAQAPTGGMDQAASLRCREGHALLLDCRSGATEDVPFALGAHGLTLLVVDTRVQHALGDGQYGSRRAACERAVETLGLDSLRDLEPADLAAVEVRLDEETFRRVRHVVTETDRVRRCAERLRDEDFAAVGDLFVASHASMRDDYEISCDELDVVVEAAVERGALGARMTGGGFGGSAIVLVGADHADGVREAVERGFAERGWGAPGVFEVTASAPARNEP</sequence>
<keyword evidence="4" id="KW-0547">Nucleotide-binding</keyword>
<dbReference type="InterPro" id="IPR019539">
    <property type="entry name" value="GalKase_N"/>
</dbReference>
<protein>
    <recommendedName>
        <fullName evidence="10">Galactokinase</fullName>
        <ecNumber evidence="10">2.7.1.6</ecNumber>
    </recommendedName>
</protein>
<evidence type="ECO:0000256" key="3">
    <source>
        <dbReference type="ARBA" id="ARBA00022723"/>
    </source>
</evidence>